<keyword evidence="1" id="KW-0472">Membrane</keyword>
<gene>
    <name evidence="4" type="primary">LOC105041636</name>
</gene>
<dbReference type="OrthoDB" id="764273at2759"/>
<dbReference type="SUPFAM" id="SSF117070">
    <property type="entry name" value="LEA14-like"/>
    <property type="match status" value="1"/>
</dbReference>
<dbReference type="Gene3D" id="2.60.40.1820">
    <property type="match status" value="1"/>
</dbReference>
<keyword evidence="1" id="KW-1133">Transmembrane helix</keyword>
<name>A0A6I9R2R5_ELAGV</name>
<dbReference type="PANTHER" id="PTHR31852">
    <property type="entry name" value="LATE EMBRYOGENESIS ABUNDANT (LEA) HYDROXYPROLINE-RICH GLYCOPROTEIN FAMILY"/>
    <property type="match status" value="1"/>
</dbReference>
<keyword evidence="1" id="KW-0812">Transmembrane</keyword>
<keyword evidence="3" id="KW-1185">Reference proteome</keyword>
<evidence type="ECO:0000259" key="2">
    <source>
        <dbReference type="Pfam" id="PF03168"/>
    </source>
</evidence>
<protein>
    <submittedName>
        <fullName evidence="4">Uncharacterized protein LOC105041636</fullName>
    </submittedName>
</protein>
<evidence type="ECO:0000313" key="3">
    <source>
        <dbReference type="Proteomes" id="UP000504607"/>
    </source>
</evidence>
<sequence length="236" mass="25706">MDTKTMAEKDQLKLVAAALSPAVNPIGSDEEGSAATGWRLVRYLRKRRFVVWCCCSCGLTVVVLGIALLILSLTVFMVKDPTLTMNSISLTSVDIHLFTAKSVMSLNATLTADISIKNPNVAFFRFSNSTTEFYYNGEIVGLAYAPSGKVSAHRMVRMNVTVDVLVDRAVAQINGTSSLITGREFILTSYTELNGRVNVIGINKRDIYVAMNCSINLEVSAFSQEISKSVCLATVK</sequence>
<dbReference type="InterPro" id="IPR004864">
    <property type="entry name" value="LEA_2"/>
</dbReference>
<proteinExistence type="predicted"/>
<evidence type="ECO:0000256" key="1">
    <source>
        <dbReference type="SAM" id="Phobius"/>
    </source>
</evidence>
<dbReference type="Proteomes" id="UP000504607">
    <property type="component" value="Chromosome 1"/>
</dbReference>
<feature type="domain" description="Late embryogenesis abundant protein LEA-2 subgroup" evidence="2">
    <location>
        <begin position="114"/>
        <end position="213"/>
    </location>
</feature>
<dbReference type="Pfam" id="PF03168">
    <property type="entry name" value="LEA_2"/>
    <property type="match status" value="1"/>
</dbReference>
<reference evidence="4" key="1">
    <citation type="submission" date="2025-08" db="UniProtKB">
        <authorList>
            <consortium name="RefSeq"/>
        </authorList>
    </citation>
    <scope>IDENTIFICATION</scope>
</reference>
<dbReference type="AlphaFoldDB" id="A0A6I9R2R5"/>
<evidence type="ECO:0000313" key="4">
    <source>
        <dbReference type="RefSeq" id="XP_010916908.1"/>
    </source>
</evidence>
<dbReference type="InterPro" id="IPR055301">
    <property type="entry name" value="Lea14-like_2"/>
</dbReference>
<dbReference type="InParanoid" id="A0A6I9R2R5"/>
<feature type="transmembrane region" description="Helical" evidence="1">
    <location>
        <begin position="49"/>
        <end position="78"/>
    </location>
</feature>
<dbReference type="RefSeq" id="XP_010916908.1">
    <property type="nucleotide sequence ID" value="XM_010918606.3"/>
</dbReference>
<accession>A0A6I9R2R5</accession>
<organism evidence="3 4">
    <name type="scientific">Elaeis guineensis var. tenera</name>
    <name type="common">Oil palm</name>
    <dbReference type="NCBI Taxonomy" id="51953"/>
    <lineage>
        <taxon>Eukaryota</taxon>
        <taxon>Viridiplantae</taxon>
        <taxon>Streptophyta</taxon>
        <taxon>Embryophyta</taxon>
        <taxon>Tracheophyta</taxon>
        <taxon>Spermatophyta</taxon>
        <taxon>Magnoliopsida</taxon>
        <taxon>Liliopsida</taxon>
        <taxon>Arecaceae</taxon>
        <taxon>Arecoideae</taxon>
        <taxon>Cocoseae</taxon>
        <taxon>Elaeidinae</taxon>
        <taxon>Elaeis</taxon>
    </lineage>
</organism>